<feature type="non-terminal residue" evidence="5">
    <location>
        <position position="1"/>
    </location>
</feature>
<dbReference type="InterPro" id="IPR043128">
    <property type="entry name" value="Rev_trsase/Diguanyl_cyclase"/>
</dbReference>
<dbReference type="PANTHER" id="PTHR19446">
    <property type="entry name" value="REVERSE TRANSCRIPTASES"/>
    <property type="match status" value="1"/>
</dbReference>
<dbReference type="AlphaFoldDB" id="A0AAD9VI28"/>
<dbReference type="GO" id="GO:0071897">
    <property type="term" value="P:DNA biosynthetic process"/>
    <property type="evidence" value="ECO:0007669"/>
    <property type="project" value="UniProtKB-ARBA"/>
</dbReference>
<name>A0AAD9VI28_9HYME</name>
<dbReference type="Proteomes" id="UP001258017">
    <property type="component" value="Unassembled WGS sequence"/>
</dbReference>
<feature type="domain" description="C2H2-type" evidence="3">
    <location>
        <begin position="40"/>
        <end position="63"/>
    </location>
</feature>
<feature type="region of interest" description="Disordered" evidence="2">
    <location>
        <begin position="146"/>
        <end position="179"/>
    </location>
</feature>
<dbReference type="Pfam" id="PF00078">
    <property type="entry name" value="RVT_1"/>
    <property type="match status" value="1"/>
</dbReference>
<evidence type="ECO:0000313" key="5">
    <source>
        <dbReference type="EMBL" id="KAK2575344.1"/>
    </source>
</evidence>
<evidence type="ECO:0000259" key="4">
    <source>
        <dbReference type="PROSITE" id="PS50878"/>
    </source>
</evidence>
<gene>
    <name evidence="5" type="ORF">KPH14_012788</name>
</gene>
<evidence type="ECO:0000256" key="1">
    <source>
        <dbReference type="PROSITE-ProRule" id="PRU00042"/>
    </source>
</evidence>
<sequence length="1058" mass="116929">RGPRPAGPADLSLPDPTPGPSRITSTPPLTSSRDSPTPQYSCPNCERVFTTKTGLGVHRRRAHEAVTNEEIVVERTKRFWSAEELRMMAREEATAVHRGVKFINQHLASVVPGRTLDAIKGARRGPEYKRLVAAVLEDLAASSSGEDSFRSAAGSSPHSLPATPPPNQLSSTTHVATDRREDHAREDFYAAITSLVPVVANIRGWESHSLAEIATDFADGHNVRERVGAWLNRVFPPTTIPWRPRQPYRIANPGKKLRRRIEYANMQRMFRVSMSRAAKWALDGPEDGTMAPDVRVMARHWGPFVAQTSEPVQRTDTTPCGRELPFIWHPVSCEEVAAVNLPLNAAPGLDGISVRLWRAVPSSIKALLFNVVLAVGGFPAATLVSRTIFIPKKEKPTSPGDFRPISIASVVVRHLHKILAERIREAGCVDLRQRCFDDGCAENVAVLASALHDARSRRRELHVAALDFAKAFDSVSHRALVTVLARVGMPRGFTDYVGRLYSESATTFEVRGERSELFSVGRGVRQGDPLSPILFCLVLDRVMAGLPPDVGYDLRGRRIGCTSYADDVLLFAATKWGLQTSLRVVEDTAREMGLQFNTKKSTVLSLVPAGKQKKIKIVTTPTFQLRSGVYLPQLDTTSEWRYLGVDFQPAGPKKVGSNLTTLLSRLTVAPLKPQQRIKILRCFLLPRLYHALVLGQATLGKLRALDVQTRAAVRRWLRLPKDTPTGFFHASTASGGLGIPALTTSIPGLLLGRLGNLSRSAAPDIRAVAESAWVTRRLRWATNVLTHEGAVLSSKYLRKKWWSQKLHTSADGWELRECPKTTLSSWWVDGGSHAIPGRDFVQHVHVRINSLPTLVRTSRGLRRACMSTRCRAGCNVTETSAHVIQGCHRTHGGRILRHNAICRTMASGLRRAGWTVHEEPMYVTAEGTRKPDLVCERGGQVAVVDSQVVSGYGPLDEAHERKAAYYRDNSSLVELLSRGYGVHQSAITFSTCTISWRGVWCAKSADWLLKMGLSKGLLRGITTRVLQGSHTNWTRWNRMTTRGSTERRGEGFERQGVG</sequence>
<dbReference type="GO" id="GO:0008270">
    <property type="term" value="F:zinc ion binding"/>
    <property type="evidence" value="ECO:0007669"/>
    <property type="project" value="UniProtKB-KW"/>
</dbReference>
<dbReference type="PROSITE" id="PS50878">
    <property type="entry name" value="RT_POL"/>
    <property type="match status" value="1"/>
</dbReference>
<reference evidence="5" key="1">
    <citation type="submission" date="2021-08" db="EMBL/GenBank/DDBJ databases">
        <authorList>
            <person name="Misof B."/>
            <person name="Oliver O."/>
            <person name="Podsiadlowski L."/>
            <person name="Donath A."/>
            <person name="Peters R."/>
            <person name="Mayer C."/>
            <person name="Rust J."/>
            <person name="Gunkel S."/>
            <person name="Lesny P."/>
            <person name="Martin S."/>
            <person name="Oeyen J.P."/>
            <person name="Petersen M."/>
            <person name="Panagiotis P."/>
            <person name="Wilbrandt J."/>
            <person name="Tanja T."/>
        </authorList>
    </citation>
    <scope>NUCLEOTIDE SEQUENCE</scope>
    <source>
        <strain evidence="5">GBR_01_08_01A</strain>
        <tissue evidence="5">Thorax + abdomen</tissue>
    </source>
</reference>
<reference evidence="5" key="2">
    <citation type="journal article" date="2023" name="Commun. Biol.">
        <title>Intrasexual cuticular hydrocarbon dimorphism in a wasp sheds light on hydrocarbon biosynthesis genes in Hymenoptera.</title>
        <authorList>
            <person name="Moris V.C."/>
            <person name="Podsiadlowski L."/>
            <person name="Martin S."/>
            <person name="Oeyen J.P."/>
            <person name="Donath A."/>
            <person name="Petersen M."/>
            <person name="Wilbrandt J."/>
            <person name="Misof B."/>
            <person name="Liedtke D."/>
            <person name="Thamm M."/>
            <person name="Scheiner R."/>
            <person name="Schmitt T."/>
            <person name="Niehuis O."/>
        </authorList>
    </citation>
    <scope>NUCLEOTIDE SEQUENCE</scope>
    <source>
        <strain evidence="5">GBR_01_08_01A</strain>
    </source>
</reference>
<evidence type="ECO:0000313" key="6">
    <source>
        <dbReference type="Proteomes" id="UP001258017"/>
    </source>
</evidence>
<keyword evidence="1" id="KW-0862">Zinc</keyword>
<accession>A0AAD9VI28</accession>
<dbReference type="SUPFAM" id="SSF56672">
    <property type="entry name" value="DNA/RNA polymerases"/>
    <property type="match status" value="1"/>
</dbReference>
<comment type="caution">
    <text evidence="5">The sequence shown here is derived from an EMBL/GenBank/DDBJ whole genome shotgun (WGS) entry which is preliminary data.</text>
</comment>
<dbReference type="PROSITE" id="PS00028">
    <property type="entry name" value="ZINC_FINGER_C2H2_1"/>
    <property type="match status" value="1"/>
</dbReference>
<evidence type="ECO:0000259" key="3">
    <source>
        <dbReference type="PROSITE" id="PS50157"/>
    </source>
</evidence>
<dbReference type="InterPro" id="IPR043502">
    <property type="entry name" value="DNA/RNA_pol_sf"/>
</dbReference>
<proteinExistence type="predicted"/>
<keyword evidence="6" id="KW-1185">Reference proteome</keyword>
<keyword evidence="1" id="KW-0479">Metal-binding</keyword>
<dbReference type="InterPro" id="IPR000477">
    <property type="entry name" value="RT_dom"/>
</dbReference>
<keyword evidence="1" id="KW-0863">Zinc-finger</keyword>
<dbReference type="Gene3D" id="3.30.70.270">
    <property type="match status" value="1"/>
</dbReference>
<dbReference type="EMBL" id="JAIFRP010004438">
    <property type="protein sequence ID" value="KAK2575344.1"/>
    <property type="molecule type" value="Genomic_DNA"/>
</dbReference>
<evidence type="ECO:0000256" key="2">
    <source>
        <dbReference type="SAM" id="MobiDB-lite"/>
    </source>
</evidence>
<feature type="compositionally biased region" description="Polar residues" evidence="2">
    <location>
        <begin position="22"/>
        <end position="42"/>
    </location>
</feature>
<dbReference type="CDD" id="cd01650">
    <property type="entry name" value="RT_nLTR_like"/>
    <property type="match status" value="1"/>
</dbReference>
<protein>
    <recommendedName>
        <fullName evidence="7">Reverse transcriptase</fullName>
    </recommendedName>
</protein>
<feature type="region of interest" description="Disordered" evidence="2">
    <location>
        <begin position="1"/>
        <end position="43"/>
    </location>
</feature>
<dbReference type="InterPro" id="IPR013087">
    <property type="entry name" value="Znf_C2H2_type"/>
</dbReference>
<dbReference type="PROSITE" id="PS50157">
    <property type="entry name" value="ZINC_FINGER_C2H2_2"/>
    <property type="match status" value="1"/>
</dbReference>
<feature type="domain" description="Reverse transcriptase" evidence="4">
    <location>
        <begin position="371"/>
        <end position="647"/>
    </location>
</feature>
<organism evidence="5 6">
    <name type="scientific">Odynerus spinipes</name>
    <dbReference type="NCBI Taxonomy" id="1348599"/>
    <lineage>
        <taxon>Eukaryota</taxon>
        <taxon>Metazoa</taxon>
        <taxon>Ecdysozoa</taxon>
        <taxon>Arthropoda</taxon>
        <taxon>Hexapoda</taxon>
        <taxon>Insecta</taxon>
        <taxon>Pterygota</taxon>
        <taxon>Neoptera</taxon>
        <taxon>Endopterygota</taxon>
        <taxon>Hymenoptera</taxon>
        <taxon>Apocrita</taxon>
        <taxon>Aculeata</taxon>
        <taxon>Vespoidea</taxon>
        <taxon>Vespidae</taxon>
        <taxon>Eumeninae</taxon>
        <taxon>Odynerus</taxon>
    </lineage>
</organism>
<evidence type="ECO:0008006" key="7">
    <source>
        <dbReference type="Google" id="ProtNLM"/>
    </source>
</evidence>